<reference evidence="2 3" key="1">
    <citation type="submission" date="2018-08" db="EMBL/GenBank/DDBJ databases">
        <title>A genome reference for cultivated species of the human gut microbiota.</title>
        <authorList>
            <person name="Zou Y."/>
            <person name="Xue W."/>
            <person name="Luo G."/>
        </authorList>
    </citation>
    <scope>NUCLEOTIDE SEQUENCE [LARGE SCALE GENOMIC DNA]</scope>
    <source>
        <strain evidence="2 3">AF26-4BH</strain>
    </source>
</reference>
<dbReference type="Gene3D" id="3.30.470.20">
    <property type="entry name" value="ATP-grasp fold, B domain"/>
    <property type="match status" value="1"/>
</dbReference>
<dbReference type="Proteomes" id="UP000261166">
    <property type="component" value="Unassembled WGS sequence"/>
</dbReference>
<protein>
    <recommendedName>
        <fullName evidence="1">Alpha-L-glutamate ligase-related protein ATP-grasp domain-containing protein</fullName>
    </recommendedName>
</protein>
<dbReference type="EMBL" id="QVLU01000008">
    <property type="protein sequence ID" value="RGE71953.1"/>
    <property type="molecule type" value="Genomic_DNA"/>
</dbReference>
<dbReference type="AlphaFoldDB" id="A0A3E3IY55"/>
<dbReference type="OrthoDB" id="8736147at2"/>
<dbReference type="SUPFAM" id="SSF56059">
    <property type="entry name" value="Glutathione synthetase ATP-binding domain-like"/>
    <property type="match status" value="1"/>
</dbReference>
<dbReference type="InterPro" id="IPR039523">
    <property type="entry name" value="RimK-rel_E_lig_ATP-grasp"/>
</dbReference>
<dbReference type="RefSeq" id="WP_025488877.1">
    <property type="nucleotide sequence ID" value="NZ_JBKVAZ010000016.1"/>
</dbReference>
<name>A0A3E3IY55_9FIRM</name>
<gene>
    <name evidence="2" type="ORF">DWY69_10800</name>
</gene>
<accession>A0A3E3IY55</accession>
<sequence length="394" mass="45948">MGKKQILDFIRSRYPDIPFLKRTLAGFRIKRTARILLSEKKITAAENNFEQKIKSVEYCRKKWGKDFNQTYINAQRLFNNVTIHRNSENKEKLLIDILFCRFAYGFQPEEYLCFDLELKNMRERQSFVSDIQRYCYVYRMNDISKIQIFNNKGQTYKVFKKYYKRDAVYIAKESDFKIFNTFVQKHPIFVRKAVYEGMGRSVSLVDLTSEKISVKKLFKDIVSHGPHILEEKVEQHKILADLNISSVNTIRCITLYTKHGVQVPYCFMKVGRAGSFVDNGGAGGILVGIDKDTGILNTAGYDEYSTKYNIHPDSGIQFKGYQLPEWKAMLEICKEMSAKMPAVKFIGWDMAYTDNGWVVIEGNGMSQLIGPQIVWRYGVRNEMEEYMKDMDLII</sequence>
<evidence type="ECO:0000313" key="3">
    <source>
        <dbReference type="Proteomes" id="UP000261166"/>
    </source>
</evidence>
<proteinExistence type="predicted"/>
<evidence type="ECO:0000313" key="2">
    <source>
        <dbReference type="EMBL" id="RGE71953.1"/>
    </source>
</evidence>
<organism evidence="2 3">
    <name type="scientific">Eisenbergiella massiliensis</name>
    <dbReference type="NCBI Taxonomy" id="1720294"/>
    <lineage>
        <taxon>Bacteria</taxon>
        <taxon>Bacillati</taxon>
        <taxon>Bacillota</taxon>
        <taxon>Clostridia</taxon>
        <taxon>Lachnospirales</taxon>
        <taxon>Lachnospiraceae</taxon>
        <taxon>Eisenbergiella</taxon>
    </lineage>
</organism>
<comment type="caution">
    <text evidence="2">The sequence shown here is derived from an EMBL/GenBank/DDBJ whole genome shotgun (WGS) entry which is preliminary data.</text>
</comment>
<feature type="domain" description="Alpha-L-glutamate ligase-related protein ATP-grasp" evidence="1">
    <location>
        <begin position="136"/>
        <end position="384"/>
    </location>
</feature>
<dbReference type="Pfam" id="PF14397">
    <property type="entry name" value="ATPgrasp_ST"/>
    <property type="match status" value="1"/>
</dbReference>
<evidence type="ECO:0000259" key="1">
    <source>
        <dbReference type="Pfam" id="PF14397"/>
    </source>
</evidence>